<dbReference type="GO" id="GO:0003849">
    <property type="term" value="F:3-deoxy-7-phosphoheptulonate synthase activity"/>
    <property type="evidence" value="ECO:0007669"/>
    <property type="project" value="UniProtKB-EC"/>
</dbReference>
<comment type="function">
    <text evidence="1 8">Stereospecific condensation of phosphoenolpyruvate (PEP) and D-erythrose-4-phosphate (E4P) giving rise to 3-deoxy-D-arabino-heptulosonate-7-phosphate (DAHP).</text>
</comment>
<dbReference type="InterPro" id="IPR006219">
    <property type="entry name" value="DAHP_synth_1"/>
</dbReference>
<dbReference type="Pfam" id="PF00793">
    <property type="entry name" value="DAHP_synth_1"/>
    <property type="match status" value="1"/>
</dbReference>
<accession>A0ABS8CP91</accession>
<organism evidence="10 11">
    <name type="scientific">Pseudogemmobacter faecipullorum</name>
    <dbReference type="NCBI Taxonomy" id="2755041"/>
    <lineage>
        <taxon>Bacteria</taxon>
        <taxon>Pseudomonadati</taxon>
        <taxon>Pseudomonadota</taxon>
        <taxon>Alphaproteobacteria</taxon>
        <taxon>Rhodobacterales</taxon>
        <taxon>Paracoccaceae</taxon>
        <taxon>Pseudogemmobacter</taxon>
    </lineage>
</organism>
<dbReference type="PANTHER" id="PTHR21225:SF12">
    <property type="entry name" value="PHOSPHO-2-DEHYDRO-3-DEOXYHEPTONATE ALDOLASE, TYROSINE-INHIBITED"/>
    <property type="match status" value="1"/>
</dbReference>
<dbReference type="EMBL" id="JACDXX010000013">
    <property type="protein sequence ID" value="MCB5411216.1"/>
    <property type="molecule type" value="Genomic_DNA"/>
</dbReference>
<evidence type="ECO:0000256" key="1">
    <source>
        <dbReference type="ARBA" id="ARBA00003726"/>
    </source>
</evidence>
<dbReference type="EC" id="2.5.1.54" evidence="8"/>
<evidence type="ECO:0000256" key="2">
    <source>
        <dbReference type="ARBA" id="ARBA00004688"/>
    </source>
</evidence>
<dbReference type="Gene3D" id="3.20.20.70">
    <property type="entry name" value="Aldolase class I"/>
    <property type="match status" value="1"/>
</dbReference>
<evidence type="ECO:0000313" key="11">
    <source>
        <dbReference type="Proteomes" id="UP001198571"/>
    </source>
</evidence>
<evidence type="ECO:0000256" key="3">
    <source>
        <dbReference type="ARBA" id="ARBA00007985"/>
    </source>
</evidence>
<sequence length="354" mass="37739">MPTQTHNLRISELRPLPSPGELARAIPCDTAVSDTVSASRAAVCDILNMRDNRLLVVIGPCSIHDPAAAMDYARRLMEQRRRHAERLEIVMRVYFEKPRTTVGWKGLINDPHLDGSDRIEDGLPLARRLLRDINALGLPAATEFLDPVMPQYFADLIAWGAIGARTTESQIHRQLASGLSCPVGFKNGTDGGIQVALDAMRSAAGQHSFPAITDDGQAAIARTTGNPDCHVVLRGGSDGPNFSAAHIGAISARAAKDGINPGLMVDASHANSGKDPARQPAVIDDIAAQIRAGERRIRGVMVESNIIAGTQKIVPGQPLTYGQSITDGCLGWEDSVTLLETLAEAMGKVSARAA</sequence>
<keyword evidence="11" id="KW-1185">Reference proteome</keyword>
<keyword evidence="6 8" id="KW-0057">Aromatic amino acid biosynthesis</keyword>
<evidence type="ECO:0000256" key="4">
    <source>
        <dbReference type="ARBA" id="ARBA00022605"/>
    </source>
</evidence>
<dbReference type="NCBIfam" id="NF009396">
    <property type="entry name" value="PRK12756.1"/>
    <property type="match status" value="1"/>
</dbReference>
<evidence type="ECO:0000256" key="7">
    <source>
        <dbReference type="ARBA" id="ARBA00047508"/>
    </source>
</evidence>
<evidence type="ECO:0000256" key="8">
    <source>
        <dbReference type="PIRNR" id="PIRNR001361"/>
    </source>
</evidence>
<dbReference type="PIRSF" id="PIRSF001361">
    <property type="entry name" value="DAHP_synthase"/>
    <property type="match status" value="1"/>
</dbReference>
<evidence type="ECO:0000256" key="6">
    <source>
        <dbReference type="ARBA" id="ARBA00023141"/>
    </source>
</evidence>
<dbReference type="RefSeq" id="WP_226936679.1">
    <property type="nucleotide sequence ID" value="NZ_JACDXX010000013.1"/>
</dbReference>
<name>A0ABS8CP91_9RHOB</name>
<keyword evidence="5 8" id="KW-0808">Transferase</keyword>
<keyword evidence="4 8" id="KW-0028">Amino-acid biosynthesis</keyword>
<proteinExistence type="inferred from homology"/>
<reference evidence="10 11" key="1">
    <citation type="submission" date="2020-07" db="EMBL/GenBank/DDBJ databases">
        <title>Pseudogemmobacter sp. nov., isolated from poultry manure in Taiwan.</title>
        <authorList>
            <person name="Lin S.-Y."/>
            <person name="Tang Y.-S."/>
            <person name="Young C.-C."/>
        </authorList>
    </citation>
    <scope>NUCLEOTIDE SEQUENCE [LARGE SCALE GENOMIC DNA]</scope>
    <source>
        <strain evidence="10 11">CC-YST710</strain>
    </source>
</reference>
<gene>
    <name evidence="10" type="ORF">H0485_14580</name>
</gene>
<dbReference type="SUPFAM" id="SSF51569">
    <property type="entry name" value="Aldolase"/>
    <property type="match status" value="1"/>
</dbReference>
<comment type="similarity">
    <text evidence="3 8">Belongs to the class-I DAHP synthase family.</text>
</comment>
<comment type="caution">
    <text evidence="10">The sequence shown here is derived from an EMBL/GenBank/DDBJ whole genome shotgun (WGS) entry which is preliminary data.</text>
</comment>
<dbReference type="NCBIfam" id="TIGR00034">
    <property type="entry name" value="aroFGH"/>
    <property type="match status" value="1"/>
</dbReference>
<dbReference type="NCBIfam" id="NF009395">
    <property type="entry name" value="PRK12755.1"/>
    <property type="match status" value="1"/>
</dbReference>
<evidence type="ECO:0000313" key="10">
    <source>
        <dbReference type="EMBL" id="MCB5411216.1"/>
    </source>
</evidence>
<dbReference type="InterPro" id="IPR006218">
    <property type="entry name" value="DAHP1/KDSA"/>
</dbReference>
<protein>
    <recommendedName>
        <fullName evidence="8">Phospho-2-dehydro-3-deoxyheptonate aldolase</fullName>
        <ecNumber evidence="8">2.5.1.54</ecNumber>
    </recommendedName>
</protein>
<comment type="pathway">
    <text evidence="2 8">Metabolic intermediate biosynthesis; chorismate biosynthesis; chorismate from D-erythrose 4-phosphate and phosphoenolpyruvate: step 1/7.</text>
</comment>
<dbReference type="InterPro" id="IPR013785">
    <property type="entry name" value="Aldolase_TIM"/>
</dbReference>
<dbReference type="Proteomes" id="UP001198571">
    <property type="component" value="Unassembled WGS sequence"/>
</dbReference>
<feature type="domain" description="DAHP synthetase I/KDSA" evidence="9">
    <location>
        <begin position="45"/>
        <end position="339"/>
    </location>
</feature>
<evidence type="ECO:0000259" key="9">
    <source>
        <dbReference type="Pfam" id="PF00793"/>
    </source>
</evidence>
<comment type="catalytic activity">
    <reaction evidence="7 8">
        <text>D-erythrose 4-phosphate + phosphoenolpyruvate + H2O = 7-phospho-2-dehydro-3-deoxy-D-arabino-heptonate + phosphate</text>
        <dbReference type="Rhea" id="RHEA:14717"/>
        <dbReference type="ChEBI" id="CHEBI:15377"/>
        <dbReference type="ChEBI" id="CHEBI:16897"/>
        <dbReference type="ChEBI" id="CHEBI:43474"/>
        <dbReference type="ChEBI" id="CHEBI:58394"/>
        <dbReference type="ChEBI" id="CHEBI:58702"/>
        <dbReference type="EC" id="2.5.1.54"/>
    </reaction>
</comment>
<evidence type="ECO:0000256" key="5">
    <source>
        <dbReference type="ARBA" id="ARBA00022679"/>
    </source>
</evidence>
<dbReference type="PANTHER" id="PTHR21225">
    <property type="entry name" value="PHOSPHO-2-DEHYDRO-3-DEOXYHEPTONATE ALDOLASE DAHP SYNTHETASE"/>
    <property type="match status" value="1"/>
</dbReference>